<name>A0A430HI25_9BURK</name>
<evidence type="ECO:0000313" key="2">
    <source>
        <dbReference type="Proteomes" id="UP000278085"/>
    </source>
</evidence>
<comment type="caution">
    <text evidence="1">The sequence shown here is derived from an EMBL/GenBank/DDBJ whole genome shotgun (WGS) entry which is preliminary data.</text>
</comment>
<evidence type="ECO:0000313" key="1">
    <source>
        <dbReference type="EMBL" id="RSZ57163.1"/>
    </source>
</evidence>
<organism evidence="1 2">
    <name type="scientific">Massilia atriviolacea</name>
    <dbReference type="NCBI Taxonomy" id="2495579"/>
    <lineage>
        <taxon>Bacteria</taxon>
        <taxon>Pseudomonadati</taxon>
        <taxon>Pseudomonadota</taxon>
        <taxon>Betaproteobacteria</taxon>
        <taxon>Burkholderiales</taxon>
        <taxon>Oxalobacteraceae</taxon>
        <taxon>Telluria group</taxon>
        <taxon>Massilia</taxon>
    </lineage>
</organism>
<protein>
    <submittedName>
        <fullName evidence="1">Uncharacterized protein</fullName>
    </submittedName>
</protein>
<keyword evidence="2" id="KW-1185">Reference proteome</keyword>
<dbReference type="AlphaFoldDB" id="A0A430HI25"/>
<proteinExistence type="predicted"/>
<reference evidence="1 2" key="1">
    <citation type="submission" date="2018-12" db="EMBL/GenBank/DDBJ databases">
        <authorList>
            <person name="Yang E."/>
        </authorList>
    </citation>
    <scope>NUCLEOTIDE SEQUENCE [LARGE SCALE GENOMIC DNA]</scope>
    <source>
        <strain evidence="1 2">SOD</strain>
    </source>
</reference>
<dbReference type="EMBL" id="RXLQ01000011">
    <property type="protein sequence ID" value="RSZ57163.1"/>
    <property type="molecule type" value="Genomic_DNA"/>
</dbReference>
<dbReference type="Proteomes" id="UP000278085">
    <property type="component" value="Unassembled WGS sequence"/>
</dbReference>
<gene>
    <name evidence="1" type="ORF">EJB06_20810</name>
</gene>
<sequence>MAQKFGAMRAMDEKSLPSMRRGRMRQGRWHSVGARGAACQGVGAGRGSGWTSGAGGVDEAAGWSGAGATGEAGGRRAARLLICVPRYRPWPTMPMNSVMAMPTHHFIMFVNARCNSTQGVDLFAQVGTHLFHPDADVSHVGLGSQGRQDGVETRFEHGEAAVHIAIIRRPPACCNGRTFAIGRLWPARHGIHTHRPSPVGTARAAPTSVGLYDCHSHAFLGHLVVNQTSVGRKELNARSTRWRWHSAVRRTIPRRRQRRVGNRQTRGEIVNLIADLASDLLCDLITQVNSETDHAKYDSHGRSPKPHHRLHQLTLHFLAQLPHFCTKPRPQFIHLPAQFGTLHGDCCAQFGALRGDFSAQFGT</sequence>
<accession>A0A430HI25</accession>